<gene>
    <name evidence="1" type="ORF">GCM10009433_20000</name>
</gene>
<comment type="caution">
    <text evidence="1">The sequence shown here is derived from an EMBL/GenBank/DDBJ whole genome shotgun (WGS) entry which is preliminary data.</text>
</comment>
<proteinExistence type="predicted"/>
<keyword evidence="2" id="KW-1185">Reference proteome</keyword>
<name>A0ABN1KB43_9FLAO</name>
<dbReference type="Proteomes" id="UP001500185">
    <property type="component" value="Unassembled WGS sequence"/>
</dbReference>
<reference evidence="1 2" key="1">
    <citation type="journal article" date="2019" name="Int. J. Syst. Evol. Microbiol.">
        <title>The Global Catalogue of Microorganisms (GCM) 10K type strain sequencing project: providing services to taxonomists for standard genome sequencing and annotation.</title>
        <authorList>
            <consortium name="The Broad Institute Genomics Platform"/>
            <consortium name="The Broad Institute Genome Sequencing Center for Infectious Disease"/>
            <person name="Wu L."/>
            <person name="Ma J."/>
        </authorList>
    </citation>
    <scope>NUCLEOTIDE SEQUENCE [LARGE SCALE GENOMIC DNA]</scope>
    <source>
        <strain evidence="1 2">JCM 16231</strain>
    </source>
</reference>
<organism evidence="1 2">
    <name type="scientific">Psychroflexus lacisalsi</name>
    <dbReference type="NCBI Taxonomy" id="503928"/>
    <lineage>
        <taxon>Bacteria</taxon>
        <taxon>Pseudomonadati</taxon>
        <taxon>Bacteroidota</taxon>
        <taxon>Flavobacteriia</taxon>
        <taxon>Flavobacteriales</taxon>
        <taxon>Flavobacteriaceae</taxon>
        <taxon>Psychroflexus</taxon>
    </lineage>
</organism>
<evidence type="ECO:0000313" key="1">
    <source>
        <dbReference type="EMBL" id="GAA0760677.1"/>
    </source>
</evidence>
<sequence length="143" mass="16491">MADYCPEDGTCTFEVLTHKSLEMKSDGIGALYPVVKNGDKTVLKFEYKKIQDPKLADDGYKEVIYAKINTKQDNLQLKNEKLNLAKVYFGRLCFCKGESGYYPVKQGKLMIQRQSDSTVTYSLKFEMDRVPQIIKEFYTTEKI</sequence>
<evidence type="ECO:0000313" key="2">
    <source>
        <dbReference type="Proteomes" id="UP001500185"/>
    </source>
</evidence>
<dbReference type="EMBL" id="BAAAGG010000006">
    <property type="protein sequence ID" value="GAA0760677.1"/>
    <property type="molecule type" value="Genomic_DNA"/>
</dbReference>
<accession>A0ABN1KB43</accession>
<protein>
    <submittedName>
        <fullName evidence="1">Uncharacterized protein</fullName>
    </submittedName>
</protein>